<dbReference type="InterPro" id="IPR027417">
    <property type="entry name" value="P-loop_NTPase"/>
</dbReference>
<evidence type="ECO:0000259" key="6">
    <source>
        <dbReference type="PROSITE" id="PS50893"/>
    </source>
</evidence>
<dbReference type="CDD" id="cd03257">
    <property type="entry name" value="ABC_NikE_OppD_transporters"/>
    <property type="match status" value="1"/>
</dbReference>
<name>A0ABN2MI88_9PSEU</name>
<dbReference type="InterPro" id="IPR003439">
    <property type="entry name" value="ABC_transporter-like_ATP-bd"/>
</dbReference>
<gene>
    <name evidence="7" type="ORF">GCM10009836_01450</name>
</gene>
<feature type="domain" description="ABC transporter" evidence="6">
    <location>
        <begin position="28"/>
        <end position="271"/>
    </location>
</feature>
<feature type="region of interest" description="Disordered" evidence="5">
    <location>
        <begin position="274"/>
        <end position="301"/>
    </location>
</feature>
<dbReference type="EMBL" id="BAAAQK010000001">
    <property type="protein sequence ID" value="GAA1827463.1"/>
    <property type="molecule type" value="Genomic_DNA"/>
</dbReference>
<dbReference type="RefSeq" id="WP_344411518.1">
    <property type="nucleotide sequence ID" value="NZ_BAAAQK010000001.1"/>
</dbReference>
<protein>
    <submittedName>
        <fullName evidence="7">Dipeptide ABC transporter ATP-binding protein</fullName>
    </submittedName>
</protein>
<accession>A0ABN2MI88</accession>
<keyword evidence="3" id="KW-0547">Nucleotide-binding</keyword>
<evidence type="ECO:0000313" key="8">
    <source>
        <dbReference type="Proteomes" id="UP001500449"/>
    </source>
</evidence>
<dbReference type="PANTHER" id="PTHR43776">
    <property type="entry name" value="TRANSPORT ATP-BINDING PROTEIN"/>
    <property type="match status" value="1"/>
</dbReference>
<keyword evidence="8" id="KW-1185">Reference proteome</keyword>
<comment type="similarity">
    <text evidence="1">Belongs to the ABC transporter superfamily.</text>
</comment>
<keyword evidence="4 7" id="KW-0067">ATP-binding</keyword>
<dbReference type="SMART" id="SM00382">
    <property type="entry name" value="AAA"/>
    <property type="match status" value="1"/>
</dbReference>
<dbReference type="GO" id="GO:0005524">
    <property type="term" value="F:ATP binding"/>
    <property type="evidence" value="ECO:0007669"/>
    <property type="project" value="UniProtKB-KW"/>
</dbReference>
<evidence type="ECO:0000256" key="5">
    <source>
        <dbReference type="SAM" id="MobiDB-lite"/>
    </source>
</evidence>
<feature type="region of interest" description="Disordered" evidence="5">
    <location>
        <begin position="1"/>
        <end position="23"/>
    </location>
</feature>
<dbReference type="PROSITE" id="PS00211">
    <property type="entry name" value="ABC_TRANSPORTER_1"/>
    <property type="match status" value="1"/>
</dbReference>
<dbReference type="PROSITE" id="PS50893">
    <property type="entry name" value="ABC_TRANSPORTER_2"/>
    <property type="match status" value="1"/>
</dbReference>
<dbReference type="Gene3D" id="3.40.50.300">
    <property type="entry name" value="P-loop containing nucleotide triphosphate hydrolases"/>
    <property type="match status" value="1"/>
</dbReference>
<dbReference type="Pfam" id="PF08352">
    <property type="entry name" value="oligo_HPY"/>
    <property type="match status" value="1"/>
</dbReference>
<evidence type="ECO:0000313" key="7">
    <source>
        <dbReference type="EMBL" id="GAA1827463.1"/>
    </source>
</evidence>
<dbReference type="NCBIfam" id="TIGR01727">
    <property type="entry name" value="oligo_HPY"/>
    <property type="match status" value="1"/>
</dbReference>
<proteinExistence type="inferred from homology"/>
<dbReference type="InterPro" id="IPR003593">
    <property type="entry name" value="AAA+_ATPase"/>
</dbReference>
<dbReference type="SUPFAM" id="SSF52540">
    <property type="entry name" value="P-loop containing nucleoside triphosphate hydrolases"/>
    <property type="match status" value="1"/>
</dbReference>
<dbReference type="PANTHER" id="PTHR43776:SF7">
    <property type="entry name" value="D,D-DIPEPTIDE TRANSPORT ATP-BINDING PROTEIN DDPF-RELATED"/>
    <property type="match status" value="1"/>
</dbReference>
<comment type="caution">
    <text evidence="7">The sequence shown here is derived from an EMBL/GenBank/DDBJ whole genome shotgun (WGS) entry which is preliminary data.</text>
</comment>
<organism evidence="7 8">
    <name type="scientific">Pseudonocardia ailaonensis</name>
    <dbReference type="NCBI Taxonomy" id="367279"/>
    <lineage>
        <taxon>Bacteria</taxon>
        <taxon>Bacillati</taxon>
        <taxon>Actinomycetota</taxon>
        <taxon>Actinomycetes</taxon>
        <taxon>Pseudonocardiales</taxon>
        <taxon>Pseudonocardiaceae</taxon>
        <taxon>Pseudonocardia</taxon>
    </lineage>
</organism>
<dbReference type="InterPro" id="IPR017871">
    <property type="entry name" value="ABC_transporter-like_CS"/>
</dbReference>
<sequence length="344" mass="36509">MTTANTADTAEGSDASEAADTVTTVPVLEVEDVRVDYGTRGSRFTAVSGVSFALHAGETLGVVGESGCGKSSLGRAVLQLTPPTSGSVRLGGRELTGLGRRGMRPVRRRMQVVLQDPVSSLNPRRRIIDIVGEGLVVGGASKGEARRRAAEVLREVGMDPDAVGHRHPHEFSGGQCQRVAIARAMAMRPQVLVCDEPVASLDVSVQAQVLNLLADMKAEHHLAMLFISHDLSVVTTICDRVAVMYLGTVVEIGPTEEIHRRPAHPYTRILLDSVPVPDPETVDDRPGIQGELPSPGNPPSGCRFRTRCPRAQQLCADVVPPLAAPAGRTAVACHFPLEPGETLG</sequence>
<evidence type="ECO:0000256" key="2">
    <source>
        <dbReference type="ARBA" id="ARBA00022448"/>
    </source>
</evidence>
<evidence type="ECO:0000256" key="3">
    <source>
        <dbReference type="ARBA" id="ARBA00022741"/>
    </source>
</evidence>
<evidence type="ECO:0000256" key="1">
    <source>
        <dbReference type="ARBA" id="ARBA00005417"/>
    </source>
</evidence>
<dbReference type="Proteomes" id="UP001500449">
    <property type="component" value="Unassembled WGS sequence"/>
</dbReference>
<keyword evidence="2" id="KW-0813">Transport</keyword>
<reference evidence="7 8" key="1">
    <citation type="journal article" date="2019" name="Int. J. Syst. Evol. Microbiol.">
        <title>The Global Catalogue of Microorganisms (GCM) 10K type strain sequencing project: providing services to taxonomists for standard genome sequencing and annotation.</title>
        <authorList>
            <consortium name="The Broad Institute Genomics Platform"/>
            <consortium name="The Broad Institute Genome Sequencing Center for Infectious Disease"/>
            <person name="Wu L."/>
            <person name="Ma J."/>
        </authorList>
    </citation>
    <scope>NUCLEOTIDE SEQUENCE [LARGE SCALE GENOMIC DNA]</scope>
    <source>
        <strain evidence="7 8">JCM 16009</strain>
    </source>
</reference>
<evidence type="ECO:0000256" key="4">
    <source>
        <dbReference type="ARBA" id="ARBA00022840"/>
    </source>
</evidence>
<dbReference type="Pfam" id="PF00005">
    <property type="entry name" value="ABC_tran"/>
    <property type="match status" value="1"/>
</dbReference>
<dbReference type="InterPro" id="IPR050319">
    <property type="entry name" value="ABC_transp_ATP-bind"/>
</dbReference>
<dbReference type="InterPro" id="IPR013563">
    <property type="entry name" value="Oligopep_ABC_C"/>
</dbReference>